<dbReference type="EMBL" id="CGCX01000444">
    <property type="protein sequence ID" value="CFR76191.1"/>
    <property type="molecule type" value="Genomic_DNA"/>
</dbReference>
<sequence length="129" mass="13421">MRTRGIRGGVRAIQCCGARSWSSATNRTWVAVLGMADSGARRLRQAGAAPTSANSIDPPWCPAAACSSVAHCNRTSRESNRPAAVTTSSGALSRCSLVGSRYQPDRSMAGTCTPARQLPSTGVRAGSRL</sequence>
<organism evidence="2 3">
    <name type="scientific">Mycobacterium tuberculosis</name>
    <dbReference type="NCBI Taxonomy" id="1773"/>
    <lineage>
        <taxon>Bacteria</taxon>
        <taxon>Bacillati</taxon>
        <taxon>Actinomycetota</taxon>
        <taxon>Actinomycetes</taxon>
        <taxon>Mycobacteriales</taxon>
        <taxon>Mycobacteriaceae</taxon>
        <taxon>Mycobacterium</taxon>
        <taxon>Mycobacterium tuberculosis complex</taxon>
    </lineage>
</organism>
<name>A0A654TZ76_MYCTX</name>
<evidence type="ECO:0000313" key="3">
    <source>
        <dbReference type="Proteomes" id="UP000046680"/>
    </source>
</evidence>
<accession>A0A654TZ76</accession>
<dbReference type="Proteomes" id="UP000046680">
    <property type="component" value="Unassembled WGS sequence"/>
</dbReference>
<dbReference type="AlphaFoldDB" id="A0A654TZ76"/>
<evidence type="ECO:0000256" key="1">
    <source>
        <dbReference type="SAM" id="MobiDB-lite"/>
    </source>
</evidence>
<evidence type="ECO:0000313" key="2">
    <source>
        <dbReference type="EMBL" id="CFR76191.1"/>
    </source>
</evidence>
<protein>
    <submittedName>
        <fullName evidence="2">Uncharacterized protein</fullName>
    </submittedName>
</protein>
<reference evidence="2 3" key="1">
    <citation type="submission" date="2015-03" db="EMBL/GenBank/DDBJ databases">
        <authorList>
            <consortium name="Pathogen Informatics"/>
        </authorList>
    </citation>
    <scope>NUCLEOTIDE SEQUENCE [LARGE SCALE GENOMIC DNA]</scope>
    <source>
        <strain evidence="2 3">C09601061</strain>
    </source>
</reference>
<gene>
    <name evidence="2" type="ORF">ERS007657_01435</name>
</gene>
<proteinExistence type="predicted"/>
<feature type="region of interest" description="Disordered" evidence="1">
    <location>
        <begin position="105"/>
        <end position="129"/>
    </location>
</feature>